<accession>A0A3B0MVT4</accession>
<evidence type="ECO:0000313" key="3">
    <source>
        <dbReference type="Proteomes" id="UP000272908"/>
    </source>
</evidence>
<protein>
    <submittedName>
        <fullName evidence="2">Uncharacterized protein</fullName>
    </submittedName>
</protein>
<feature type="transmembrane region" description="Helical" evidence="1">
    <location>
        <begin position="153"/>
        <end position="176"/>
    </location>
</feature>
<dbReference type="EMBL" id="UIHC01000081">
    <property type="protein sequence ID" value="SUZ33859.1"/>
    <property type="molecule type" value="Genomic_DNA"/>
</dbReference>
<sequence length="348" mass="37959">MSASKMAQIKGITLSETMMIQALENVPATSFTKTDFADALVDQGVVAGQDGDFVRRVMQHLKQAGWIDFDGTAQSWHLTSFGQLRLPQKTIPLIPAPPSTFATIQPANRLDRWAEHGRLSLSAVACLTLLIALVGLNASFAWELGREAAQFQILFTMGVMALDMMRPGFVMIGFYLNGRGRFALGSIALSMALFLSPVSVLSTTSILSASFLLGAEINTDADTRTQTLEALRVQHQNLLQRAAQDEAAWRQECTRGGCGRIAEELETAFQNTVAEAQGVLDRIVSLTEAAQGNSELLARMITTFESLGLFGAERQILLPLFLAISLELGALFGPALLLRRRTQEMRQP</sequence>
<gene>
    <name evidence="2" type="ORF">ROE7235_03634</name>
</gene>
<name>A0A3B0MVT4_9RHOB</name>
<feature type="transmembrane region" description="Helical" evidence="1">
    <location>
        <begin position="119"/>
        <end position="141"/>
    </location>
</feature>
<feature type="transmembrane region" description="Helical" evidence="1">
    <location>
        <begin position="316"/>
        <end position="338"/>
    </location>
</feature>
<dbReference type="AlphaFoldDB" id="A0A3B0MVT4"/>
<dbReference type="RefSeq" id="WP_121097097.1">
    <property type="nucleotide sequence ID" value="NZ_UIHC01000081.1"/>
</dbReference>
<evidence type="ECO:0000313" key="2">
    <source>
        <dbReference type="EMBL" id="SUZ33859.1"/>
    </source>
</evidence>
<reference evidence="3" key="1">
    <citation type="submission" date="2018-08" db="EMBL/GenBank/DDBJ databases">
        <authorList>
            <person name="Rodrigo-Torres L."/>
            <person name="Arahal R. D."/>
            <person name="Lucena T."/>
        </authorList>
    </citation>
    <scope>NUCLEOTIDE SEQUENCE [LARGE SCALE GENOMIC DNA]</scope>
    <source>
        <strain evidence="3">CECT 7235</strain>
    </source>
</reference>
<dbReference type="Proteomes" id="UP000272908">
    <property type="component" value="Unassembled WGS sequence"/>
</dbReference>
<feature type="transmembrane region" description="Helical" evidence="1">
    <location>
        <begin position="188"/>
        <end position="213"/>
    </location>
</feature>
<keyword evidence="3" id="KW-1185">Reference proteome</keyword>
<organism evidence="2 3">
    <name type="scientific">Roseinatronobacter ekhonensis</name>
    <dbReference type="NCBI Taxonomy" id="254356"/>
    <lineage>
        <taxon>Bacteria</taxon>
        <taxon>Pseudomonadati</taxon>
        <taxon>Pseudomonadota</taxon>
        <taxon>Alphaproteobacteria</taxon>
        <taxon>Rhodobacterales</taxon>
        <taxon>Paracoccaceae</taxon>
        <taxon>Roseinatronobacter</taxon>
    </lineage>
</organism>
<dbReference type="OrthoDB" id="8478530at2"/>
<keyword evidence="1" id="KW-0472">Membrane</keyword>
<proteinExistence type="predicted"/>
<keyword evidence="1" id="KW-0812">Transmembrane</keyword>
<evidence type="ECO:0000256" key="1">
    <source>
        <dbReference type="SAM" id="Phobius"/>
    </source>
</evidence>
<keyword evidence="1" id="KW-1133">Transmembrane helix</keyword>